<organism evidence="1 2">
    <name type="scientific">Xylaria curta</name>
    <dbReference type="NCBI Taxonomy" id="42375"/>
    <lineage>
        <taxon>Eukaryota</taxon>
        <taxon>Fungi</taxon>
        <taxon>Dikarya</taxon>
        <taxon>Ascomycota</taxon>
        <taxon>Pezizomycotina</taxon>
        <taxon>Sordariomycetes</taxon>
        <taxon>Xylariomycetidae</taxon>
        <taxon>Xylariales</taxon>
        <taxon>Xylariaceae</taxon>
        <taxon>Xylaria</taxon>
    </lineage>
</organism>
<proteinExistence type="predicted"/>
<protein>
    <submittedName>
        <fullName evidence="1">Uncharacterized protein</fullName>
    </submittedName>
</protein>
<comment type="caution">
    <text evidence="1">The sequence shown here is derived from an EMBL/GenBank/DDBJ whole genome shotgun (WGS) entry which is preliminary data.</text>
</comment>
<keyword evidence="2" id="KW-1185">Reference proteome</keyword>
<reference evidence="1" key="1">
    <citation type="submission" date="2022-10" db="EMBL/GenBank/DDBJ databases">
        <title>Genome Sequence of Xylaria curta.</title>
        <authorList>
            <person name="Buettner E."/>
        </authorList>
    </citation>
    <scope>NUCLEOTIDE SEQUENCE</scope>
    <source>
        <strain evidence="1">Babe10</strain>
    </source>
</reference>
<gene>
    <name evidence="1" type="ORF">NUW58_g5756</name>
</gene>
<dbReference type="Proteomes" id="UP001143856">
    <property type="component" value="Unassembled WGS sequence"/>
</dbReference>
<name>A0ACC1P2A5_9PEZI</name>
<evidence type="ECO:0000313" key="1">
    <source>
        <dbReference type="EMBL" id="KAJ2985016.1"/>
    </source>
</evidence>
<evidence type="ECO:0000313" key="2">
    <source>
        <dbReference type="Proteomes" id="UP001143856"/>
    </source>
</evidence>
<accession>A0ACC1P2A5</accession>
<sequence>MGQNSAVGQPVVQRNESETIDMRPESFPYASPLVTLYFTDGPPLPVPIRLIEKSPKLFSCCGYDMTLHLAHIPNGPGHVLVNYLFTGVRVYAVAQDYGLPDLESLAKEGIEKLGNRLQAIRILDVLKDLLPNPSVKDILAESAGETLSFANALLKVVVELWCEKTYSPSPSLNNLAISQDRCDESAAAHVKAAPIVHFEHNPSNVLESTLDHEGSDTKCQEILKKKSKKEKRKMRKRAELSHNTTVEEQKHSREDRERVGDSKGDEIAPTAFTTIIPTSKPEASIAKDQQQSSATDYDEKSEPKPTPQPPFLFSSGFGLKMSLKNLLLQMRFTPFMGGIKRFQHICVQESYAKFLPEELRWKHELHSKVTGFKQSEIEGMALTCYFDHEEADRRIVQDGDDARDDGALLLEDTVIDELEVARILPHSLMKVDAGRELSPSKQVALGILNMFNSGAVRLIDGTNIDRPSNAITLTSFIYAAFGDFKVFFELILDQQPHTHQINTFYYRCLMRDLASPITRTLVSFGFSGPTTDFTFGRIRELELRCRSVQSRPREKVAMNTAIPQWSNWSD</sequence>
<dbReference type="EMBL" id="JAPDGR010001180">
    <property type="protein sequence ID" value="KAJ2985016.1"/>
    <property type="molecule type" value="Genomic_DNA"/>
</dbReference>